<feature type="transmembrane region" description="Helical" evidence="2">
    <location>
        <begin position="36"/>
        <end position="61"/>
    </location>
</feature>
<gene>
    <name evidence="3" type="ORF">ACFPFO_12390</name>
</gene>
<organism evidence="3 4">
    <name type="scientific">Saliphagus infecundisoli</name>
    <dbReference type="NCBI Taxonomy" id="1849069"/>
    <lineage>
        <taxon>Archaea</taxon>
        <taxon>Methanobacteriati</taxon>
        <taxon>Methanobacteriota</taxon>
        <taxon>Stenosarchaea group</taxon>
        <taxon>Halobacteria</taxon>
        <taxon>Halobacteriales</taxon>
        <taxon>Natrialbaceae</taxon>
        <taxon>Saliphagus</taxon>
    </lineage>
</organism>
<dbReference type="RefSeq" id="WP_224827307.1">
    <property type="nucleotide sequence ID" value="NZ_JAIVEF010000001.1"/>
</dbReference>
<name>A0ABD5QFI3_9EURY</name>
<keyword evidence="2" id="KW-0812">Transmembrane</keyword>
<evidence type="ECO:0000313" key="3">
    <source>
        <dbReference type="EMBL" id="MFC4988546.1"/>
    </source>
</evidence>
<dbReference type="AlphaFoldDB" id="A0ABD5QFI3"/>
<dbReference type="Pfam" id="PF25927">
    <property type="entry name" value="DUF7972"/>
    <property type="match status" value="1"/>
</dbReference>
<sequence>MSDVEPGDGNPYALDEGEPGVVARLRDWILLDGDRLVLAAMLSAAIFVLFLGLNALDVIAFTNDNSITRAASGMVAGTFSLVTLVVSINQLILSREFSAVGEARERLEGVMDLRREVEAAAEVPASPTAPARLLKLLLETIHARAGTLAESVEGQENEEVREAVGEYADYVRESTDRIDRRIDGARSDTFEALSASVRYDDAWQFYLARRLRNRHEEELNRGSIEAFDDLVEAVERFGVAREQFKTTYLQRELTRFSQLTILCGVPAILSALLIGFLYADVGGPAIAVDRLPVVVCALLTVIVSPLALMASYILRTATITRRTASTGPMLPGKEFRDRPFERRDGEE</sequence>
<feature type="transmembrane region" description="Helical" evidence="2">
    <location>
        <begin position="291"/>
        <end position="314"/>
    </location>
</feature>
<feature type="region of interest" description="Disordered" evidence="1">
    <location>
        <begin position="325"/>
        <end position="347"/>
    </location>
</feature>
<keyword evidence="2" id="KW-1133">Transmembrane helix</keyword>
<dbReference type="EMBL" id="JBHSJG010000036">
    <property type="protein sequence ID" value="MFC4988546.1"/>
    <property type="molecule type" value="Genomic_DNA"/>
</dbReference>
<accession>A0ABD5QFI3</accession>
<comment type="caution">
    <text evidence="3">The sequence shown here is derived from an EMBL/GenBank/DDBJ whole genome shotgun (WGS) entry which is preliminary data.</text>
</comment>
<evidence type="ECO:0000256" key="1">
    <source>
        <dbReference type="SAM" id="MobiDB-lite"/>
    </source>
</evidence>
<feature type="transmembrane region" description="Helical" evidence="2">
    <location>
        <begin position="259"/>
        <end position="279"/>
    </location>
</feature>
<dbReference type="Proteomes" id="UP001595925">
    <property type="component" value="Unassembled WGS sequence"/>
</dbReference>
<feature type="compositionally biased region" description="Basic and acidic residues" evidence="1">
    <location>
        <begin position="333"/>
        <end position="347"/>
    </location>
</feature>
<keyword evidence="4" id="KW-1185">Reference proteome</keyword>
<keyword evidence="2" id="KW-0472">Membrane</keyword>
<protein>
    <submittedName>
        <fullName evidence="3">Uncharacterized protein</fullName>
    </submittedName>
</protein>
<reference evidence="3 4" key="1">
    <citation type="journal article" date="2019" name="Int. J. Syst. Evol. Microbiol.">
        <title>The Global Catalogue of Microorganisms (GCM) 10K type strain sequencing project: providing services to taxonomists for standard genome sequencing and annotation.</title>
        <authorList>
            <consortium name="The Broad Institute Genomics Platform"/>
            <consortium name="The Broad Institute Genome Sequencing Center for Infectious Disease"/>
            <person name="Wu L."/>
            <person name="Ma J."/>
        </authorList>
    </citation>
    <scope>NUCLEOTIDE SEQUENCE [LARGE SCALE GENOMIC DNA]</scope>
    <source>
        <strain evidence="3 4">CGMCC 1.15824</strain>
    </source>
</reference>
<evidence type="ECO:0000313" key="4">
    <source>
        <dbReference type="Proteomes" id="UP001595925"/>
    </source>
</evidence>
<proteinExistence type="predicted"/>
<dbReference type="InterPro" id="IPR058278">
    <property type="entry name" value="DUF7972"/>
</dbReference>
<evidence type="ECO:0000256" key="2">
    <source>
        <dbReference type="SAM" id="Phobius"/>
    </source>
</evidence>